<dbReference type="EMBL" id="GGEC01060593">
    <property type="protein sequence ID" value="MBX41077.1"/>
    <property type="molecule type" value="Transcribed_RNA"/>
</dbReference>
<evidence type="ECO:0000313" key="1">
    <source>
        <dbReference type="EMBL" id="MBX41077.1"/>
    </source>
</evidence>
<accession>A0A2P2NF10</accession>
<dbReference type="AlphaFoldDB" id="A0A2P2NF10"/>
<name>A0A2P2NF10_RHIMU</name>
<reference evidence="1" key="1">
    <citation type="submission" date="2018-02" db="EMBL/GenBank/DDBJ databases">
        <title>Rhizophora mucronata_Transcriptome.</title>
        <authorList>
            <person name="Meera S.P."/>
            <person name="Sreeshan A."/>
            <person name="Augustine A."/>
        </authorList>
    </citation>
    <scope>NUCLEOTIDE SEQUENCE</scope>
    <source>
        <tissue evidence="1">Leaf</tissue>
    </source>
</reference>
<sequence length="25" mass="3070">MAYQNSILWTMMWFSLVPSRKNFFA</sequence>
<protein>
    <submittedName>
        <fullName evidence="1">Uncharacterized protein</fullName>
    </submittedName>
</protein>
<organism evidence="1">
    <name type="scientific">Rhizophora mucronata</name>
    <name type="common">Asiatic mangrove</name>
    <dbReference type="NCBI Taxonomy" id="61149"/>
    <lineage>
        <taxon>Eukaryota</taxon>
        <taxon>Viridiplantae</taxon>
        <taxon>Streptophyta</taxon>
        <taxon>Embryophyta</taxon>
        <taxon>Tracheophyta</taxon>
        <taxon>Spermatophyta</taxon>
        <taxon>Magnoliopsida</taxon>
        <taxon>eudicotyledons</taxon>
        <taxon>Gunneridae</taxon>
        <taxon>Pentapetalae</taxon>
        <taxon>rosids</taxon>
        <taxon>fabids</taxon>
        <taxon>Malpighiales</taxon>
        <taxon>Rhizophoraceae</taxon>
        <taxon>Rhizophora</taxon>
    </lineage>
</organism>
<proteinExistence type="predicted"/>